<organism evidence="2 3">
    <name type="scientific">Anopheles melas</name>
    <dbReference type="NCBI Taxonomy" id="34690"/>
    <lineage>
        <taxon>Eukaryota</taxon>
        <taxon>Metazoa</taxon>
        <taxon>Ecdysozoa</taxon>
        <taxon>Arthropoda</taxon>
        <taxon>Hexapoda</taxon>
        <taxon>Insecta</taxon>
        <taxon>Pterygota</taxon>
        <taxon>Neoptera</taxon>
        <taxon>Endopterygota</taxon>
        <taxon>Diptera</taxon>
        <taxon>Nematocera</taxon>
        <taxon>Culicoidea</taxon>
        <taxon>Culicidae</taxon>
        <taxon>Anophelinae</taxon>
        <taxon>Anopheles</taxon>
    </lineage>
</organism>
<dbReference type="AlphaFoldDB" id="A0A182U6W2"/>
<proteinExistence type="predicted"/>
<sequence>MVLLMVMRVRPIGTDHRDDVIIDLVHHHTTTVGRRRAGQTAEQCVLLRGRHDPPIDDRFHHVVRGQREQGGGTGRRRRRHGGRRYRILPEQQVGDAARAGLNEQRLAVADVDDDVEEEEAEEDEEEGTPGPGVGEVDSSMGSPFGYTMFEDEDVSGGEVVDELAVEVASSCILAIFLLSPSLCHQSKTLHFFLFALYFFFCF</sequence>
<evidence type="ECO:0000256" key="1">
    <source>
        <dbReference type="SAM" id="MobiDB-lite"/>
    </source>
</evidence>
<feature type="region of interest" description="Disordered" evidence="1">
    <location>
        <begin position="64"/>
        <end position="84"/>
    </location>
</feature>
<reference evidence="2" key="2">
    <citation type="submission" date="2020-05" db="UniProtKB">
        <authorList>
            <consortium name="EnsemblMetazoa"/>
        </authorList>
    </citation>
    <scope>IDENTIFICATION</scope>
    <source>
        <strain evidence="2">CM1001059</strain>
    </source>
</reference>
<protein>
    <submittedName>
        <fullName evidence="2">Uncharacterized protein</fullName>
    </submittedName>
</protein>
<feature type="compositionally biased region" description="Acidic residues" evidence="1">
    <location>
        <begin position="110"/>
        <end position="127"/>
    </location>
</feature>
<reference evidence="3" key="1">
    <citation type="submission" date="2014-01" db="EMBL/GenBank/DDBJ databases">
        <title>The Genome Sequence of Anopheles melas CM1001059_A (V2).</title>
        <authorList>
            <consortium name="The Broad Institute Genomics Platform"/>
            <person name="Neafsey D.E."/>
            <person name="Besansky N."/>
            <person name="Howell P."/>
            <person name="Walton C."/>
            <person name="Young S.K."/>
            <person name="Zeng Q."/>
            <person name="Gargeya S."/>
            <person name="Fitzgerald M."/>
            <person name="Haas B."/>
            <person name="Abouelleil A."/>
            <person name="Allen A.W."/>
            <person name="Alvarado L."/>
            <person name="Arachchi H.M."/>
            <person name="Berlin A.M."/>
            <person name="Chapman S.B."/>
            <person name="Gainer-Dewar J."/>
            <person name="Goldberg J."/>
            <person name="Griggs A."/>
            <person name="Gujja S."/>
            <person name="Hansen M."/>
            <person name="Howarth C."/>
            <person name="Imamovic A."/>
            <person name="Ireland A."/>
            <person name="Larimer J."/>
            <person name="McCowan C."/>
            <person name="Murphy C."/>
            <person name="Pearson M."/>
            <person name="Poon T.W."/>
            <person name="Priest M."/>
            <person name="Roberts A."/>
            <person name="Saif S."/>
            <person name="Shea T."/>
            <person name="Sisk P."/>
            <person name="Sykes S."/>
            <person name="Wortman J."/>
            <person name="Nusbaum C."/>
            <person name="Birren B."/>
        </authorList>
    </citation>
    <scope>NUCLEOTIDE SEQUENCE [LARGE SCALE GENOMIC DNA]</scope>
    <source>
        <strain evidence="3">CM1001059</strain>
    </source>
</reference>
<dbReference type="EnsemblMetazoa" id="AMEC015003-RA">
    <property type="protein sequence ID" value="AMEC015003-PA"/>
    <property type="gene ID" value="AMEC015003"/>
</dbReference>
<evidence type="ECO:0000313" key="3">
    <source>
        <dbReference type="Proteomes" id="UP000075902"/>
    </source>
</evidence>
<evidence type="ECO:0000313" key="2">
    <source>
        <dbReference type="EnsemblMetazoa" id="AMEC015003-PA"/>
    </source>
</evidence>
<dbReference type="Proteomes" id="UP000075902">
    <property type="component" value="Unassembled WGS sequence"/>
</dbReference>
<name>A0A182U6W2_9DIPT</name>
<feature type="compositionally biased region" description="Basic residues" evidence="1">
    <location>
        <begin position="74"/>
        <end position="84"/>
    </location>
</feature>
<dbReference type="VEuPathDB" id="VectorBase:AMEC015003"/>
<keyword evidence="3" id="KW-1185">Reference proteome</keyword>
<feature type="region of interest" description="Disordered" evidence="1">
    <location>
        <begin position="108"/>
        <end position="141"/>
    </location>
</feature>
<accession>A0A182U6W2</accession>